<dbReference type="PANTHER" id="PTHR45747">
    <property type="entry name" value="HISTONE-LYSINE N-METHYLTRANSFERASE E(Z)"/>
    <property type="match status" value="1"/>
</dbReference>
<evidence type="ECO:0000259" key="3">
    <source>
        <dbReference type="PROSITE" id="PS50280"/>
    </source>
</evidence>
<dbReference type="Pfam" id="PF25996">
    <property type="entry name" value="HTH_CLF_N"/>
    <property type="match status" value="1"/>
</dbReference>
<dbReference type="AlphaFoldDB" id="A0A7J7NUS5"/>
<dbReference type="PROSITE" id="PS50280">
    <property type="entry name" value="SET"/>
    <property type="match status" value="1"/>
</dbReference>
<dbReference type="InterPro" id="IPR058609">
    <property type="entry name" value="HTH_CLF-like"/>
</dbReference>
<dbReference type="Proteomes" id="UP000541444">
    <property type="component" value="Unassembled WGS sequence"/>
</dbReference>
<dbReference type="InterPro" id="IPR025778">
    <property type="entry name" value="Hist-Lys_N-MeTrfase_plant"/>
</dbReference>
<dbReference type="SMART" id="SM00317">
    <property type="entry name" value="SET"/>
    <property type="match status" value="1"/>
</dbReference>
<organism evidence="4 5">
    <name type="scientific">Kingdonia uniflora</name>
    <dbReference type="NCBI Taxonomy" id="39325"/>
    <lineage>
        <taxon>Eukaryota</taxon>
        <taxon>Viridiplantae</taxon>
        <taxon>Streptophyta</taxon>
        <taxon>Embryophyta</taxon>
        <taxon>Tracheophyta</taxon>
        <taxon>Spermatophyta</taxon>
        <taxon>Magnoliopsida</taxon>
        <taxon>Ranunculales</taxon>
        <taxon>Circaeasteraceae</taxon>
        <taxon>Kingdonia</taxon>
    </lineage>
</organism>
<accession>A0A7J7NUS5</accession>
<proteinExistence type="predicted"/>
<dbReference type="PROSITE" id="PS51576">
    <property type="entry name" value="SAM_MT43_EZ"/>
    <property type="match status" value="1"/>
</dbReference>
<dbReference type="Pfam" id="PF00856">
    <property type="entry name" value="SET"/>
    <property type="match status" value="1"/>
</dbReference>
<evidence type="ECO:0000313" key="4">
    <source>
        <dbReference type="EMBL" id="KAF6170957.1"/>
    </source>
</evidence>
<dbReference type="GO" id="GO:0031507">
    <property type="term" value="P:heterochromatin formation"/>
    <property type="evidence" value="ECO:0007669"/>
    <property type="project" value="TreeGrafter"/>
</dbReference>
<dbReference type="GO" id="GO:0031519">
    <property type="term" value="C:PcG protein complex"/>
    <property type="evidence" value="ECO:0007669"/>
    <property type="project" value="InterPro"/>
</dbReference>
<dbReference type="SUPFAM" id="SSF82199">
    <property type="entry name" value="SET domain"/>
    <property type="match status" value="1"/>
</dbReference>
<dbReference type="InterPro" id="IPR045318">
    <property type="entry name" value="EZH1/2-like"/>
</dbReference>
<evidence type="ECO:0000256" key="1">
    <source>
        <dbReference type="ARBA" id="ARBA00004123"/>
    </source>
</evidence>
<dbReference type="Gene3D" id="2.170.270.10">
    <property type="entry name" value="SET domain"/>
    <property type="match status" value="1"/>
</dbReference>
<reference evidence="4 5" key="1">
    <citation type="journal article" date="2020" name="IScience">
        <title>Genome Sequencing of the Endangered Kingdonia uniflora (Circaeasteraceae, Ranunculales) Reveals Potential Mechanisms of Evolutionary Specialization.</title>
        <authorList>
            <person name="Sun Y."/>
            <person name="Deng T."/>
            <person name="Zhang A."/>
            <person name="Moore M.J."/>
            <person name="Landis J.B."/>
            <person name="Lin N."/>
            <person name="Zhang H."/>
            <person name="Zhang X."/>
            <person name="Huang J."/>
            <person name="Zhang X."/>
            <person name="Sun H."/>
            <person name="Wang H."/>
        </authorList>
    </citation>
    <scope>NUCLEOTIDE SEQUENCE [LARGE SCALE GENOMIC DNA]</scope>
    <source>
        <strain evidence="4">TB1705</strain>
        <tissue evidence="4">Leaf</tissue>
    </source>
</reference>
<gene>
    <name evidence="4" type="ORF">GIB67_014774</name>
</gene>
<dbReference type="EMBL" id="JACGCM010000554">
    <property type="protein sequence ID" value="KAF6170957.1"/>
    <property type="molecule type" value="Genomic_DNA"/>
</dbReference>
<dbReference type="GO" id="GO:0003682">
    <property type="term" value="F:chromatin binding"/>
    <property type="evidence" value="ECO:0007669"/>
    <property type="project" value="TreeGrafter"/>
</dbReference>
<keyword evidence="2" id="KW-0539">Nucleus</keyword>
<comment type="caution">
    <text evidence="4">The sequence shown here is derived from an EMBL/GenBank/DDBJ whole genome shotgun (WGS) entry which is preliminary data.</text>
</comment>
<dbReference type="InterPro" id="IPR001214">
    <property type="entry name" value="SET_dom"/>
</dbReference>
<name>A0A7J7NUS5_9MAGN</name>
<dbReference type="OrthoDB" id="6141102at2759"/>
<sequence length="829" mass="93156">MKNIEGREQENFEFGTMSYRISELINEIRTARFASIEEKVWRNANSLKVKTSKLLDLTTSREDLGLMQQSGSKNMLSLRIGNPIGTLSGVPLGMVDKEGTNNREVFSSGAVRLPHVERIPSYTTWIFLEKNKKMLDDQSVVGRRQIYYEKPGGETLICSDSEEEIMEPEAEKYVFSEGEDQLLCKTARDHGISEEVLNTLSHFIQAPSSEIQERYKFLMETYEAKRVKMDECSERSIFLEKSFNTALDSLDKLFCRRCLVFDCRLHDYSQNLVIPSEKLPYCYDTEENRKPCSNQCYLWMRKGMKDGMSGTSALCQTEAINEKGGNLEKNITPDEGFSDGKAADISSEDDIVPKVPVEALNRENSFAMVTIHENLRKRKLLNHRTFTDEDSTRGSEENLALVHKNQKKVSCPDLAYVSSEDQRGFDLISEANINGPVSAACNKNTVKIINDETAYFTEMRITKRPCKSKESVGCGEWRPIEKELYLKGIEMFGKNSCLIARNLLSGLKTCTEVSAYMFGTGGTIPLRSDASPNSSSEDNENVDTDYMEQEMRNGSRLFRKKGRAKKLKYTWKSAGHPSFRKRIADGKEQLRKLYTPCGCQFICGKQCPCHENGTCCEKYCGYVKSSFSSSIMLIIFKSNGVPKAVKCGLEDATVLKANVEAGNALALQLAVSVIQTYAEIAGSELEQNFCATPSCGGGSLGEPPARGDGYQCGNVKLLLKQPQRILLAKSDVSGWGAFVKFVLDAYRKGDKLKFANHSSKPNCYAKVMLVAGDHRVGIFAKERIEASEELFYDYCYGPDHQFIWAQKLEGSRRDDSSASHRRAKKHQSL</sequence>
<protein>
    <recommendedName>
        <fullName evidence="3">SET domain-containing protein</fullName>
    </recommendedName>
</protein>
<feature type="domain" description="SET" evidence="3">
    <location>
        <begin position="683"/>
        <end position="795"/>
    </location>
</feature>
<dbReference type="PANTHER" id="PTHR45747:SF14">
    <property type="entry name" value="HISTONE-LYSINE N-METHYLTRANSFERASE EZA1"/>
    <property type="match status" value="1"/>
</dbReference>
<evidence type="ECO:0000256" key="2">
    <source>
        <dbReference type="ARBA" id="ARBA00023242"/>
    </source>
</evidence>
<dbReference type="InterPro" id="IPR046341">
    <property type="entry name" value="SET_dom_sf"/>
</dbReference>
<keyword evidence="5" id="KW-1185">Reference proteome</keyword>
<evidence type="ECO:0000313" key="5">
    <source>
        <dbReference type="Proteomes" id="UP000541444"/>
    </source>
</evidence>
<dbReference type="GO" id="GO:0046976">
    <property type="term" value="F:histone H3K27 methyltransferase activity"/>
    <property type="evidence" value="ECO:0007669"/>
    <property type="project" value="TreeGrafter"/>
</dbReference>
<comment type="subcellular location">
    <subcellularLocation>
        <location evidence="1">Nucleus</location>
    </subcellularLocation>
</comment>